<evidence type="ECO:0000313" key="3">
    <source>
        <dbReference type="Proteomes" id="UP000000422"/>
    </source>
</evidence>
<dbReference type="HOGENOM" id="CLU_150712_0_0_7"/>
<dbReference type="eggNOG" id="COG3030">
    <property type="taxonomic scope" value="Bacteria"/>
</dbReference>
<accession>Q7MR85</accession>
<feature type="transmembrane region" description="Helical" evidence="1">
    <location>
        <begin position="91"/>
        <end position="110"/>
    </location>
</feature>
<organism evidence="3">
    <name type="scientific">Wolinella succinogenes (strain ATCC 29543 / DSM 1740 / CCUG 13145 / JCM 31913 / LMG 7466 / NCTC 11488 / FDC 602W)</name>
    <name type="common">Vibrio succinogenes</name>
    <dbReference type="NCBI Taxonomy" id="273121"/>
    <lineage>
        <taxon>Bacteria</taxon>
        <taxon>Pseudomonadati</taxon>
        <taxon>Campylobacterota</taxon>
        <taxon>Epsilonproteobacteria</taxon>
        <taxon>Campylobacterales</taxon>
        <taxon>Helicobacteraceae</taxon>
        <taxon>Wolinella</taxon>
    </lineage>
</organism>
<keyword evidence="1" id="KW-0812">Transmembrane</keyword>
<dbReference type="Pfam" id="PF04186">
    <property type="entry name" value="FxsA"/>
    <property type="match status" value="1"/>
</dbReference>
<reference evidence="2 3" key="1">
    <citation type="journal article" date="2003" name="Proc. Natl. Acad. Sci. U.S.A.">
        <title>Complete genome sequence and analysis of Wolinella succinogenes.</title>
        <authorList>
            <person name="Baar C."/>
            <person name="Eppinger M."/>
            <person name="Raddatz G."/>
            <person name="Simon JM."/>
            <person name="Lanz C."/>
            <person name="Klimmek O."/>
            <person name="Nandakumar R."/>
            <person name="Gross R."/>
            <person name="Rosinus A."/>
            <person name="Keller H."/>
            <person name="Jagtap P."/>
            <person name="Linke B."/>
            <person name="Meyer F."/>
            <person name="Lederer H."/>
            <person name="Schuster S.C."/>
        </authorList>
    </citation>
    <scope>NUCLEOTIDE SEQUENCE [LARGE SCALE GENOMIC DNA]</scope>
    <source>
        <strain evidence="3">ATCC 29543 / DSM 1740 / CCUG 13145 / JCM 31913 / LMG 7466 / NCTC 11488 / FDC 602W</strain>
    </source>
</reference>
<gene>
    <name evidence="2" type="ordered locus">WS1579</name>
</gene>
<dbReference type="STRING" id="273121.WS1579"/>
<dbReference type="RefSeq" id="WP_011139403.1">
    <property type="nucleotide sequence ID" value="NC_005090.1"/>
</dbReference>
<feature type="transmembrane region" description="Helical" evidence="1">
    <location>
        <begin position="68"/>
        <end position="85"/>
    </location>
</feature>
<evidence type="ECO:0000313" key="2">
    <source>
        <dbReference type="EMBL" id="CAE10619.1"/>
    </source>
</evidence>
<sequence>MPWWILLGYLFLEVLVTLELGEAIGGVGLFAEIILSGLVGGVILVNFRYSLEETFLALRAGKLSEGEFIGANLLRIVGAILLMLPGVLSDLLGVMLQFGVLGGMAFRLLYPHRPSPKEYPRDERIIDVEVIEIDQKKDTKD</sequence>
<protein>
    <recommendedName>
        <fullName evidence="4">FxsA family protein</fullName>
    </recommendedName>
</protein>
<name>Q7MR85_WOLSU</name>
<proteinExistence type="predicted"/>
<evidence type="ECO:0008006" key="4">
    <source>
        <dbReference type="Google" id="ProtNLM"/>
    </source>
</evidence>
<evidence type="ECO:0000256" key="1">
    <source>
        <dbReference type="SAM" id="Phobius"/>
    </source>
</evidence>
<dbReference type="GO" id="GO:0016020">
    <property type="term" value="C:membrane"/>
    <property type="evidence" value="ECO:0007669"/>
    <property type="project" value="InterPro"/>
</dbReference>
<keyword evidence="1" id="KW-0472">Membrane</keyword>
<dbReference type="AlphaFoldDB" id="Q7MR85"/>
<dbReference type="InterPro" id="IPR007313">
    <property type="entry name" value="FxsA"/>
</dbReference>
<dbReference type="KEGG" id="wsu:WS1579"/>
<keyword evidence="1" id="KW-1133">Transmembrane helix</keyword>
<keyword evidence="3" id="KW-1185">Reference proteome</keyword>
<feature type="transmembrane region" description="Helical" evidence="1">
    <location>
        <begin position="27"/>
        <end position="47"/>
    </location>
</feature>
<dbReference type="Proteomes" id="UP000000422">
    <property type="component" value="Chromosome"/>
</dbReference>
<dbReference type="EMBL" id="BX571661">
    <property type="protein sequence ID" value="CAE10619.1"/>
    <property type="molecule type" value="Genomic_DNA"/>
</dbReference>
<dbReference type="NCBIfam" id="NF008528">
    <property type="entry name" value="PRK11463.1-2"/>
    <property type="match status" value="1"/>
</dbReference>